<keyword evidence="2" id="KW-1185">Reference proteome</keyword>
<dbReference type="AlphaFoldDB" id="A0A4R5AVK2"/>
<evidence type="ECO:0000313" key="2">
    <source>
        <dbReference type="Proteomes" id="UP000295278"/>
    </source>
</evidence>
<proteinExistence type="predicted"/>
<dbReference type="RefSeq" id="WP_131910408.1">
    <property type="nucleotide sequence ID" value="NZ_SMFM01000008.1"/>
</dbReference>
<gene>
    <name evidence="1" type="ORF">E0F89_14035</name>
</gene>
<dbReference type="OrthoDB" id="1356525at2"/>
<dbReference type="Proteomes" id="UP000295278">
    <property type="component" value="Unassembled WGS sequence"/>
</dbReference>
<protein>
    <submittedName>
        <fullName evidence="1">Uncharacterized protein</fullName>
    </submittedName>
</protein>
<accession>A0A4R5AVK2</accession>
<name>A0A4R5AVK2_9FLAO</name>
<comment type="caution">
    <text evidence="1">The sequence shown here is derived from an EMBL/GenBank/DDBJ whole genome shotgun (WGS) entry which is preliminary data.</text>
</comment>
<sequence>MQKLKINFHGESWTLKKFECNDDDLKECMKVASRMKLQLDKALLDPFFYYYLKIPAIASTEHLPGKKWSGLLDSPKNQIEIWYNAKKIKKLQIADIDRDLLLFPIYNKNKIKINKEYSPGIYVEQQAIGFVGSYELNIESFNLEDLQFNLLQFNDKLLLQPPTYCSQNLRFRKKETLLTYQNGFEVK</sequence>
<reference evidence="1 2" key="1">
    <citation type="submission" date="2019-03" db="EMBL/GenBank/DDBJ databases">
        <title>Flavobacterium AT-3-2 sp. nov., isolated from arctic soil.</title>
        <authorList>
            <person name="Chaudhary D.K."/>
        </authorList>
    </citation>
    <scope>NUCLEOTIDE SEQUENCE [LARGE SCALE GENOMIC DNA]</scope>
    <source>
        <strain evidence="1 2">AT-3-2</strain>
    </source>
</reference>
<dbReference type="EMBL" id="SMFM01000008">
    <property type="protein sequence ID" value="TDD74622.1"/>
    <property type="molecule type" value="Genomic_DNA"/>
</dbReference>
<evidence type="ECO:0000313" key="1">
    <source>
        <dbReference type="EMBL" id="TDD74622.1"/>
    </source>
</evidence>
<organism evidence="1 2">
    <name type="scientific">Flavobacterium caseinilyticum</name>
    <dbReference type="NCBI Taxonomy" id="2541732"/>
    <lineage>
        <taxon>Bacteria</taxon>
        <taxon>Pseudomonadati</taxon>
        <taxon>Bacteroidota</taxon>
        <taxon>Flavobacteriia</taxon>
        <taxon>Flavobacteriales</taxon>
        <taxon>Flavobacteriaceae</taxon>
        <taxon>Flavobacterium</taxon>
    </lineage>
</organism>